<dbReference type="GO" id="GO:0016413">
    <property type="term" value="F:O-acetyltransferase activity"/>
    <property type="evidence" value="ECO:0007669"/>
    <property type="project" value="TreeGrafter"/>
</dbReference>
<evidence type="ECO:0000256" key="2">
    <source>
        <dbReference type="ARBA" id="ARBA00007400"/>
    </source>
</evidence>
<evidence type="ECO:0000256" key="5">
    <source>
        <dbReference type="ARBA" id="ARBA00022989"/>
    </source>
</evidence>
<feature type="transmembrane region" description="Helical" evidence="7">
    <location>
        <begin position="44"/>
        <end position="66"/>
    </location>
</feature>
<dbReference type="AlphaFoldDB" id="A0A9P4DIK5"/>
<reference evidence="9" key="2">
    <citation type="submission" date="2021-07" db="EMBL/GenBank/DDBJ databases">
        <authorList>
            <consortium name="NCBI Pathogen Detection Project"/>
        </authorList>
    </citation>
    <scope>NUCLEOTIDE SEQUENCE</scope>
    <source>
        <strain evidence="9">91871</strain>
    </source>
</reference>
<keyword evidence="9" id="KW-0012">Acyltransferase</keyword>
<dbReference type="PANTHER" id="PTHR40074:SF2">
    <property type="entry name" value="O-ACETYLTRANSFERASE WECH"/>
    <property type="match status" value="1"/>
</dbReference>
<evidence type="ECO:0000313" key="9">
    <source>
        <dbReference type="EMBL" id="HBH7043563.1"/>
    </source>
</evidence>
<evidence type="ECO:0000313" key="10">
    <source>
        <dbReference type="Proteomes" id="UP000885148"/>
    </source>
</evidence>
<name>A0A9P4DIK5_CITFR</name>
<keyword evidence="5 7" id="KW-1133">Transmembrane helix</keyword>
<feature type="transmembrane region" description="Helical" evidence="7">
    <location>
        <begin position="7"/>
        <end position="24"/>
    </location>
</feature>
<evidence type="ECO:0000256" key="1">
    <source>
        <dbReference type="ARBA" id="ARBA00004651"/>
    </source>
</evidence>
<dbReference type="EMBL" id="DAESCB010000014">
    <property type="protein sequence ID" value="HBH7043563.1"/>
    <property type="molecule type" value="Genomic_DNA"/>
</dbReference>
<dbReference type="GO" id="GO:0009246">
    <property type="term" value="P:enterobacterial common antigen biosynthetic process"/>
    <property type="evidence" value="ECO:0007669"/>
    <property type="project" value="TreeGrafter"/>
</dbReference>
<evidence type="ECO:0000256" key="4">
    <source>
        <dbReference type="ARBA" id="ARBA00022692"/>
    </source>
</evidence>
<feature type="transmembrane region" description="Helical" evidence="7">
    <location>
        <begin position="211"/>
        <end position="233"/>
    </location>
</feature>
<organism evidence="9 10">
    <name type="scientific">Citrobacter freundii</name>
    <dbReference type="NCBI Taxonomy" id="546"/>
    <lineage>
        <taxon>Bacteria</taxon>
        <taxon>Pseudomonadati</taxon>
        <taxon>Pseudomonadota</taxon>
        <taxon>Gammaproteobacteria</taxon>
        <taxon>Enterobacterales</taxon>
        <taxon>Enterobacteriaceae</taxon>
        <taxon>Citrobacter</taxon>
        <taxon>Citrobacter freundii complex</taxon>
    </lineage>
</organism>
<keyword evidence="9" id="KW-0808">Transferase</keyword>
<feature type="transmembrane region" description="Helical" evidence="7">
    <location>
        <begin position="81"/>
        <end position="99"/>
    </location>
</feature>
<comment type="subcellular location">
    <subcellularLocation>
        <location evidence="1">Cell membrane</location>
        <topology evidence="1">Multi-pass membrane protein</topology>
    </subcellularLocation>
</comment>
<sequence>MKRDLSLDLLRIICCIFVIGIHVTPDYAFTVTSHQSESIQIQTLFAQSIVRIGLPIFFMLSGYYLLNRNASNPLSFYRKRLPAIILPFIIYSLVHYYIINWNNESPTSLIEYLTLISKSTISLSVHFWFVYAFVGLYLIAPALQYIINKIPNEDSFKAIIVLSILFYYSLYSYSLSQSSPYYNHLIPVQNIDTWVLYFITGGLLKRIQVNINLIIYSIPVLFLIHVSVVYLSVNKYNFNIFPYDSGLNMLLICSAIVLIFSRIKISSNKLIILLIETIAPLTYGIYLIHVCVFRILEKQFNIPFMVDNIILKTTSLSLIIFVISLILSFVLDKVIVNPLLRALR</sequence>
<comment type="caution">
    <text evidence="9">The sequence shown here is derived from an EMBL/GenBank/DDBJ whole genome shotgun (WGS) entry which is preliminary data.</text>
</comment>
<accession>A0A9P4DIK5</accession>
<reference evidence="9" key="1">
    <citation type="journal article" date="2018" name="Genome Biol.">
        <title>SKESA: strategic k-mer extension for scrupulous assemblies.</title>
        <authorList>
            <person name="Souvorov A."/>
            <person name="Agarwala R."/>
            <person name="Lipman D.J."/>
        </authorList>
    </citation>
    <scope>NUCLEOTIDE SEQUENCE</scope>
    <source>
        <strain evidence="9">91871</strain>
    </source>
</reference>
<proteinExistence type="inferred from homology"/>
<keyword evidence="4 7" id="KW-0812">Transmembrane</keyword>
<feature type="transmembrane region" description="Helical" evidence="7">
    <location>
        <begin position="245"/>
        <end position="263"/>
    </location>
</feature>
<dbReference type="Pfam" id="PF01757">
    <property type="entry name" value="Acyl_transf_3"/>
    <property type="match status" value="1"/>
</dbReference>
<feature type="transmembrane region" description="Helical" evidence="7">
    <location>
        <begin position="158"/>
        <end position="175"/>
    </location>
</feature>
<evidence type="ECO:0000256" key="6">
    <source>
        <dbReference type="ARBA" id="ARBA00023136"/>
    </source>
</evidence>
<protein>
    <submittedName>
        <fullName evidence="9">Acyltransferase family protein</fullName>
    </submittedName>
</protein>
<dbReference type="PANTHER" id="PTHR40074">
    <property type="entry name" value="O-ACETYLTRANSFERASE WECH"/>
    <property type="match status" value="1"/>
</dbReference>
<keyword evidence="6 7" id="KW-0472">Membrane</keyword>
<feature type="transmembrane region" description="Helical" evidence="7">
    <location>
        <begin position="270"/>
        <end position="296"/>
    </location>
</feature>
<evidence type="ECO:0000259" key="8">
    <source>
        <dbReference type="Pfam" id="PF01757"/>
    </source>
</evidence>
<feature type="transmembrane region" description="Helical" evidence="7">
    <location>
        <begin position="125"/>
        <end position="146"/>
    </location>
</feature>
<comment type="similarity">
    <text evidence="2">Belongs to the acyltransferase 3 family.</text>
</comment>
<keyword evidence="3" id="KW-1003">Cell membrane</keyword>
<feature type="transmembrane region" description="Helical" evidence="7">
    <location>
        <begin position="181"/>
        <end position="199"/>
    </location>
</feature>
<dbReference type="GO" id="GO:0005886">
    <property type="term" value="C:plasma membrane"/>
    <property type="evidence" value="ECO:0007669"/>
    <property type="project" value="UniProtKB-SubCell"/>
</dbReference>
<dbReference type="Proteomes" id="UP000885148">
    <property type="component" value="Unassembled WGS sequence"/>
</dbReference>
<evidence type="ECO:0000256" key="3">
    <source>
        <dbReference type="ARBA" id="ARBA00022475"/>
    </source>
</evidence>
<gene>
    <name evidence="9" type="ORF">KV121_003672</name>
</gene>
<feature type="transmembrane region" description="Helical" evidence="7">
    <location>
        <begin position="316"/>
        <end position="336"/>
    </location>
</feature>
<feature type="domain" description="Acyltransferase 3" evidence="8">
    <location>
        <begin position="5"/>
        <end position="331"/>
    </location>
</feature>
<dbReference type="RefSeq" id="WP_057102155.1">
    <property type="nucleotide sequence ID" value="NZ_JADVIW010000002.1"/>
</dbReference>
<evidence type="ECO:0000256" key="7">
    <source>
        <dbReference type="SAM" id="Phobius"/>
    </source>
</evidence>
<dbReference type="InterPro" id="IPR002656">
    <property type="entry name" value="Acyl_transf_3_dom"/>
</dbReference>